<comment type="caution">
    <text evidence="1">The sequence shown here is derived from an EMBL/GenBank/DDBJ whole genome shotgun (WGS) entry which is preliminary data.</text>
</comment>
<gene>
    <name evidence="1" type="ORF">AN216_25590</name>
</gene>
<dbReference type="AlphaFoldDB" id="A0A1E7JMQ8"/>
<dbReference type="RefSeq" id="WP_070199083.1">
    <property type="nucleotide sequence ID" value="NZ_LJGU01000161.1"/>
</dbReference>
<accession>A0A1E7JMQ8</accession>
<dbReference type="EMBL" id="LJGU01000161">
    <property type="protein sequence ID" value="OEU89535.1"/>
    <property type="molecule type" value="Genomic_DNA"/>
</dbReference>
<evidence type="ECO:0000313" key="2">
    <source>
        <dbReference type="Proteomes" id="UP000176101"/>
    </source>
</evidence>
<evidence type="ECO:0000313" key="1">
    <source>
        <dbReference type="EMBL" id="OEU89535.1"/>
    </source>
</evidence>
<proteinExistence type="predicted"/>
<protein>
    <submittedName>
        <fullName evidence="1">Uncharacterized protein</fullName>
    </submittedName>
</protein>
<organism evidence="1 2">
    <name type="scientific">Streptomyces oceani</name>
    <dbReference type="NCBI Taxonomy" id="1075402"/>
    <lineage>
        <taxon>Bacteria</taxon>
        <taxon>Bacillati</taxon>
        <taxon>Actinomycetota</taxon>
        <taxon>Actinomycetes</taxon>
        <taxon>Kitasatosporales</taxon>
        <taxon>Streptomycetaceae</taxon>
        <taxon>Streptomyces</taxon>
    </lineage>
</organism>
<dbReference type="Proteomes" id="UP000176101">
    <property type="component" value="Unassembled WGS sequence"/>
</dbReference>
<name>A0A1E7JMQ8_9ACTN</name>
<reference evidence="1 2" key="1">
    <citation type="journal article" date="2016" name="Front. Microbiol.">
        <title>Comparative Genomics Analysis of Streptomyces Species Reveals Their Adaptation to the Marine Environment and Their Diversity at the Genomic Level.</title>
        <authorList>
            <person name="Tian X."/>
            <person name="Zhang Z."/>
            <person name="Yang T."/>
            <person name="Chen M."/>
            <person name="Li J."/>
            <person name="Chen F."/>
            <person name="Yang J."/>
            <person name="Li W."/>
            <person name="Zhang B."/>
            <person name="Zhang Z."/>
            <person name="Wu J."/>
            <person name="Zhang C."/>
            <person name="Long L."/>
            <person name="Xiao J."/>
        </authorList>
    </citation>
    <scope>NUCLEOTIDE SEQUENCE [LARGE SCALE GENOMIC DNA]</scope>
    <source>
        <strain evidence="1 2">SCSIO 02100</strain>
    </source>
</reference>
<keyword evidence="2" id="KW-1185">Reference proteome</keyword>
<dbReference type="OrthoDB" id="4255520at2"/>
<sequence length="67" mass="7381">MTPPIVVHPPGDTGERRVTAHARELGLAHSEADVTEFLRRAGLTPEEIDLRDPNLIEWRGGGPETWG</sequence>